<dbReference type="Proteomes" id="UP000661607">
    <property type="component" value="Unassembled WGS sequence"/>
</dbReference>
<comment type="caution">
    <text evidence="1">The sequence shown here is derived from an EMBL/GenBank/DDBJ whole genome shotgun (WGS) entry which is preliminary data.</text>
</comment>
<proteinExistence type="predicted"/>
<evidence type="ECO:0000313" key="1">
    <source>
        <dbReference type="EMBL" id="MBE1563958.1"/>
    </source>
</evidence>
<gene>
    <name evidence="1" type="ORF">H4W81_006737</name>
</gene>
<dbReference type="InterPro" id="IPR012349">
    <property type="entry name" value="Split_barrel_FMN-bd"/>
</dbReference>
<protein>
    <recommendedName>
        <fullName evidence="3">PPOX class F420-dependent oxidoreductase</fullName>
    </recommendedName>
</protein>
<accession>A0ABR9KPJ5</accession>
<evidence type="ECO:0000313" key="2">
    <source>
        <dbReference type="Proteomes" id="UP000661607"/>
    </source>
</evidence>
<sequence>MTMSRNLHAFLAEPRVATLTTLRPDGSPT</sequence>
<dbReference type="EMBL" id="JADBEF010000001">
    <property type="protein sequence ID" value="MBE1563958.1"/>
    <property type="molecule type" value="Genomic_DNA"/>
</dbReference>
<organism evidence="1 2">
    <name type="scientific">Nonomuraea africana</name>
    <dbReference type="NCBI Taxonomy" id="46171"/>
    <lineage>
        <taxon>Bacteria</taxon>
        <taxon>Bacillati</taxon>
        <taxon>Actinomycetota</taxon>
        <taxon>Actinomycetes</taxon>
        <taxon>Streptosporangiales</taxon>
        <taxon>Streptosporangiaceae</taxon>
        <taxon>Nonomuraea</taxon>
    </lineage>
</organism>
<dbReference type="SUPFAM" id="SSF50475">
    <property type="entry name" value="FMN-binding split barrel"/>
    <property type="match status" value="1"/>
</dbReference>
<evidence type="ECO:0008006" key="3">
    <source>
        <dbReference type="Google" id="ProtNLM"/>
    </source>
</evidence>
<name>A0ABR9KPJ5_9ACTN</name>
<reference evidence="1 2" key="1">
    <citation type="submission" date="2020-10" db="EMBL/GenBank/DDBJ databases">
        <title>Sequencing the genomes of 1000 actinobacteria strains.</title>
        <authorList>
            <person name="Klenk H.-P."/>
        </authorList>
    </citation>
    <scope>NUCLEOTIDE SEQUENCE [LARGE SCALE GENOMIC DNA]</scope>
    <source>
        <strain evidence="1 2">DSM 43748</strain>
    </source>
</reference>
<dbReference type="Gene3D" id="2.30.110.10">
    <property type="entry name" value="Electron Transport, Fmn-binding Protein, Chain A"/>
    <property type="match status" value="1"/>
</dbReference>
<keyword evidence="2" id="KW-1185">Reference proteome</keyword>